<dbReference type="Gene3D" id="1.10.238.10">
    <property type="entry name" value="EF-hand"/>
    <property type="match status" value="1"/>
</dbReference>
<dbReference type="AlphaFoldDB" id="A0A4S4B3T7"/>
<feature type="compositionally biased region" description="Gly residues" evidence="1">
    <location>
        <begin position="81"/>
        <end position="93"/>
    </location>
</feature>
<accession>A0A4S4B3T7</accession>
<dbReference type="Pfam" id="PF13202">
    <property type="entry name" value="EF-hand_5"/>
    <property type="match status" value="1"/>
</dbReference>
<keyword evidence="4" id="KW-1185">Reference proteome</keyword>
<dbReference type="PROSITE" id="PS50222">
    <property type="entry name" value="EF_HAND_2"/>
    <property type="match status" value="1"/>
</dbReference>
<protein>
    <recommendedName>
        <fullName evidence="2">EF-hand domain-containing protein</fullName>
    </recommendedName>
</protein>
<dbReference type="InterPro" id="IPR002048">
    <property type="entry name" value="EF_hand_dom"/>
</dbReference>
<gene>
    <name evidence="3" type="ORF">E6C76_02680</name>
</gene>
<dbReference type="GO" id="GO:0005509">
    <property type="term" value="F:calcium ion binding"/>
    <property type="evidence" value="ECO:0007669"/>
    <property type="project" value="InterPro"/>
</dbReference>
<sequence length="206" mass="20910">MSISSIGSSSVYTTLAAIQAQAARTGSTTYSATASSTSATSSVSELFSTLDGDSDGSVTEQEFSDALSSLLARLNEQVGSSGQGPGGPGGVGGMPPPPPPEGEDEGFSLEELTAQLEEIGDSDPTRASLLSSVIENFDTADSDGDGKVTFKEAMALQESQSGSESTSASSTQTQETDLVLARILQLAQTYGISTIQASLSQFSVSA</sequence>
<dbReference type="InterPro" id="IPR011992">
    <property type="entry name" value="EF-hand-dom_pair"/>
</dbReference>
<dbReference type="SUPFAM" id="SSF47473">
    <property type="entry name" value="EF-hand"/>
    <property type="match status" value="1"/>
</dbReference>
<dbReference type="InterPro" id="IPR018247">
    <property type="entry name" value="EF_Hand_1_Ca_BS"/>
</dbReference>
<proteinExistence type="predicted"/>
<dbReference type="EMBL" id="SSOC01000001">
    <property type="protein sequence ID" value="THF67299.1"/>
    <property type="molecule type" value="Genomic_DNA"/>
</dbReference>
<feature type="region of interest" description="Disordered" evidence="1">
    <location>
        <begin position="76"/>
        <end position="106"/>
    </location>
</feature>
<dbReference type="Proteomes" id="UP000308430">
    <property type="component" value="Unassembled WGS sequence"/>
</dbReference>
<organism evidence="3 4">
    <name type="scientific">Pseudothauera nasutitermitis</name>
    <dbReference type="NCBI Taxonomy" id="2565930"/>
    <lineage>
        <taxon>Bacteria</taxon>
        <taxon>Pseudomonadati</taxon>
        <taxon>Pseudomonadota</taxon>
        <taxon>Betaproteobacteria</taxon>
        <taxon>Rhodocyclales</taxon>
        <taxon>Zoogloeaceae</taxon>
        <taxon>Pseudothauera</taxon>
    </lineage>
</organism>
<dbReference type="SMART" id="SM00054">
    <property type="entry name" value="EFh"/>
    <property type="match status" value="2"/>
</dbReference>
<dbReference type="Pfam" id="PF13833">
    <property type="entry name" value="EF-hand_8"/>
    <property type="match status" value="1"/>
</dbReference>
<dbReference type="PROSITE" id="PS00018">
    <property type="entry name" value="EF_HAND_1"/>
    <property type="match status" value="1"/>
</dbReference>
<evidence type="ECO:0000259" key="2">
    <source>
        <dbReference type="PROSITE" id="PS50222"/>
    </source>
</evidence>
<dbReference type="RefSeq" id="WP_136346708.1">
    <property type="nucleotide sequence ID" value="NZ_SSOC01000001.1"/>
</dbReference>
<evidence type="ECO:0000256" key="1">
    <source>
        <dbReference type="SAM" id="MobiDB-lite"/>
    </source>
</evidence>
<feature type="domain" description="EF-hand" evidence="2">
    <location>
        <begin position="38"/>
        <end position="73"/>
    </location>
</feature>
<reference evidence="3 4" key="1">
    <citation type="submission" date="2019-04" db="EMBL/GenBank/DDBJ databases">
        <title>Azoarcus nasutitermitis sp. nov. isolated from termite nest.</title>
        <authorList>
            <person name="Lin S.-Y."/>
            <person name="Hameed A."/>
            <person name="Hsu Y.-H."/>
            <person name="Young C.-C."/>
        </authorList>
    </citation>
    <scope>NUCLEOTIDE SEQUENCE [LARGE SCALE GENOMIC DNA]</scope>
    <source>
        <strain evidence="3 4">CC-YHH838</strain>
    </source>
</reference>
<evidence type="ECO:0000313" key="3">
    <source>
        <dbReference type="EMBL" id="THF67299.1"/>
    </source>
</evidence>
<evidence type="ECO:0000313" key="4">
    <source>
        <dbReference type="Proteomes" id="UP000308430"/>
    </source>
</evidence>
<dbReference type="OrthoDB" id="8590058at2"/>
<name>A0A4S4B3T7_9RHOO</name>
<comment type="caution">
    <text evidence="3">The sequence shown here is derived from an EMBL/GenBank/DDBJ whole genome shotgun (WGS) entry which is preliminary data.</text>
</comment>